<dbReference type="InterPro" id="IPR025948">
    <property type="entry name" value="HTH-like_dom"/>
</dbReference>
<dbReference type="Pfam" id="PF13333">
    <property type="entry name" value="rve_2"/>
    <property type="match status" value="1"/>
</dbReference>
<proteinExistence type="predicted"/>
<name>A0A0S4R102_9ACTN</name>
<gene>
    <name evidence="3" type="ORF">Ga0074812_1673</name>
</gene>
<dbReference type="Pfam" id="PF13276">
    <property type="entry name" value="HTH_21"/>
    <property type="match status" value="1"/>
</dbReference>
<dbReference type="AlphaFoldDB" id="A0A0S4R102"/>
<dbReference type="EMBL" id="FAOZ01000067">
    <property type="protein sequence ID" value="CUU61241.1"/>
    <property type="molecule type" value="Genomic_DNA"/>
</dbReference>
<dbReference type="PANTHER" id="PTHR46889:SF4">
    <property type="entry name" value="TRANSPOSASE INSO FOR INSERTION SEQUENCE ELEMENT IS911B-RELATED"/>
    <property type="match status" value="1"/>
</dbReference>
<dbReference type="Pfam" id="PF00665">
    <property type="entry name" value="rve"/>
    <property type="match status" value="1"/>
</dbReference>
<evidence type="ECO:0000259" key="2">
    <source>
        <dbReference type="PROSITE" id="PS50994"/>
    </source>
</evidence>
<dbReference type="Gene3D" id="3.30.420.10">
    <property type="entry name" value="Ribonuclease H-like superfamily/Ribonuclease H"/>
    <property type="match status" value="1"/>
</dbReference>
<evidence type="ECO:0000256" key="1">
    <source>
        <dbReference type="ARBA" id="ARBA00002286"/>
    </source>
</evidence>
<organism evidence="3 4">
    <name type="scientific">Parafrankia irregularis</name>
    <dbReference type="NCBI Taxonomy" id="795642"/>
    <lineage>
        <taxon>Bacteria</taxon>
        <taxon>Bacillati</taxon>
        <taxon>Actinomycetota</taxon>
        <taxon>Actinomycetes</taxon>
        <taxon>Frankiales</taxon>
        <taxon>Frankiaceae</taxon>
        <taxon>Parafrankia</taxon>
    </lineage>
</organism>
<accession>A0A0S4R102</accession>
<dbReference type="InterPro" id="IPR048020">
    <property type="entry name" value="Transpos_IS3"/>
</dbReference>
<dbReference type="SUPFAM" id="SSF53098">
    <property type="entry name" value="Ribonuclease H-like"/>
    <property type="match status" value="1"/>
</dbReference>
<dbReference type="InterPro" id="IPR001584">
    <property type="entry name" value="Integrase_cat-core"/>
</dbReference>
<dbReference type="GO" id="GO:0003676">
    <property type="term" value="F:nucleic acid binding"/>
    <property type="evidence" value="ECO:0007669"/>
    <property type="project" value="InterPro"/>
</dbReference>
<dbReference type="InterPro" id="IPR012337">
    <property type="entry name" value="RNaseH-like_sf"/>
</dbReference>
<dbReference type="PANTHER" id="PTHR46889">
    <property type="entry name" value="TRANSPOSASE INSF FOR INSERTION SEQUENCE IS3B-RELATED"/>
    <property type="match status" value="1"/>
</dbReference>
<keyword evidence="4" id="KW-1185">Reference proteome</keyword>
<feature type="domain" description="Integrase catalytic" evidence="2">
    <location>
        <begin position="123"/>
        <end position="286"/>
    </location>
</feature>
<dbReference type="InterPro" id="IPR050900">
    <property type="entry name" value="Transposase_IS3/IS150/IS904"/>
</dbReference>
<dbReference type="PROSITE" id="PS50994">
    <property type="entry name" value="INTEGRASE"/>
    <property type="match status" value="1"/>
</dbReference>
<dbReference type="InterPro" id="IPR036397">
    <property type="entry name" value="RNaseH_sf"/>
</dbReference>
<comment type="function">
    <text evidence="1">Involved in the transposition of the insertion sequence.</text>
</comment>
<protein>
    <submittedName>
        <fullName evidence="3">Putative transposase</fullName>
    </submittedName>
</protein>
<dbReference type="NCBIfam" id="NF033516">
    <property type="entry name" value="transpos_IS3"/>
    <property type="match status" value="1"/>
</dbReference>
<dbReference type="Proteomes" id="UP000198802">
    <property type="component" value="Unassembled WGS sequence"/>
</dbReference>
<dbReference type="GO" id="GO:0015074">
    <property type="term" value="P:DNA integration"/>
    <property type="evidence" value="ECO:0007669"/>
    <property type="project" value="InterPro"/>
</dbReference>
<evidence type="ECO:0000313" key="4">
    <source>
        <dbReference type="Proteomes" id="UP000198802"/>
    </source>
</evidence>
<sequence>MKFALIDAEKTHHSVSDLARVLGVSREGYYAWRRRGGRSTRTADDQTLTTKITAVHEASRATYGAPRVRADLAAAGVHVSRKRVARLMRQAGLQGVHRRRRVSLTRSDRAAHLLPDLVKRDFTAPAPNKIWTADVTYVPTEQGWLYLAVVLDLYSRRIVGWSMSAEQKTPLVADALTMALRHRRPEPGVIHHSDQGTQYTSREFAKICRGQQVKRSVGSAGNCYDNAVTESFFATLECELLDRTTFVTHDQARAAIFDFIEGFYNRRRRHSTNGYLSPHEHETCYYEYDNAA</sequence>
<reference evidence="4" key="1">
    <citation type="submission" date="2015-11" db="EMBL/GenBank/DDBJ databases">
        <authorList>
            <person name="Varghese N."/>
        </authorList>
    </citation>
    <scope>NUCLEOTIDE SEQUENCE [LARGE SCALE GENOMIC DNA]</scope>
    <source>
        <strain evidence="4">DSM 45899</strain>
    </source>
</reference>
<evidence type="ECO:0000313" key="3">
    <source>
        <dbReference type="EMBL" id="CUU61241.1"/>
    </source>
</evidence>